<reference evidence="3 4" key="1">
    <citation type="journal article" date="2022" name="Nat. Ecol. Evol.">
        <title>A masculinizing supergene underlies an exaggerated male reproductive morph in a spider.</title>
        <authorList>
            <person name="Hendrickx F."/>
            <person name="De Corte Z."/>
            <person name="Sonet G."/>
            <person name="Van Belleghem S.M."/>
            <person name="Kostlbacher S."/>
            <person name="Vangestel C."/>
        </authorList>
    </citation>
    <scope>NUCLEOTIDE SEQUENCE [LARGE SCALE GENOMIC DNA]</scope>
    <source>
        <strain evidence="3">W744_W776</strain>
    </source>
</reference>
<name>A0AAV6VMT8_9ARAC</name>
<dbReference type="Proteomes" id="UP000827092">
    <property type="component" value="Unassembled WGS sequence"/>
</dbReference>
<keyword evidence="4" id="KW-1185">Reference proteome</keyword>
<feature type="region of interest" description="Disordered" evidence="1">
    <location>
        <begin position="56"/>
        <end position="101"/>
    </location>
</feature>
<evidence type="ECO:0000313" key="4">
    <source>
        <dbReference type="Proteomes" id="UP000827092"/>
    </source>
</evidence>
<gene>
    <name evidence="3" type="ORF">JTE90_027583</name>
</gene>
<dbReference type="AlphaFoldDB" id="A0AAV6VMT8"/>
<dbReference type="EMBL" id="JAFNEN010000063">
    <property type="protein sequence ID" value="KAG8196871.1"/>
    <property type="molecule type" value="Genomic_DNA"/>
</dbReference>
<feature type="chain" id="PRO_5043439947" evidence="2">
    <location>
        <begin position="24"/>
        <end position="128"/>
    </location>
</feature>
<evidence type="ECO:0000313" key="3">
    <source>
        <dbReference type="EMBL" id="KAG8196871.1"/>
    </source>
</evidence>
<feature type="signal peptide" evidence="2">
    <location>
        <begin position="1"/>
        <end position="23"/>
    </location>
</feature>
<accession>A0AAV6VMT8</accession>
<sequence>MKSLVFTFAMTALMLYLIPESSAELLKRCESVCSRSDGQDFCQRCRMRVPMRFGKRVVPTNDVPSQKKGMRQLAGEAEEEDNNSGYEDSGSQESGSNANVREEARFLLGSMKNFARDLENWNNEVYDQ</sequence>
<feature type="compositionally biased region" description="Polar residues" evidence="1">
    <location>
        <begin position="83"/>
        <end position="99"/>
    </location>
</feature>
<protein>
    <submittedName>
        <fullName evidence="3">Uncharacterized protein</fullName>
    </submittedName>
</protein>
<organism evidence="3 4">
    <name type="scientific">Oedothorax gibbosus</name>
    <dbReference type="NCBI Taxonomy" id="931172"/>
    <lineage>
        <taxon>Eukaryota</taxon>
        <taxon>Metazoa</taxon>
        <taxon>Ecdysozoa</taxon>
        <taxon>Arthropoda</taxon>
        <taxon>Chelicerata</taxon>
        <taxon>Arachnida</taxon>
        <taxon>Araneae</taxon>
        <taxon>Araneomorphae</taxon>
        <taxon>Entelegynae</taxon>
        <taxon>Araneoidea</taxon>
        <taxon>Linyphiidae</taxon>
        <taxon>Erigoninae</taxon>
        <taxon>Oedothorax</taxon>
    </lineage>
</organism>
<comment type="caution">
    <text evidence="3">The sequence shown here is derived from an EMBL/GenBank/DDBJ whole genome shotgun (WGS) entry which is preliminary data.</text>
</comment>
<keyword evidence="2" id="KW-0732">Signal</keyword>
<evidence type="ECO:0000256" key="2">
    <source>
        <dbReference type="SAM" id="SignalP"/>
    </source>
</evidence>
<evidence type="ECO:0000256" key="1">
    <source>
        <dbReference type="SAM" id="MobiDB-lite"/>
    </source>
</evidence>
<proteinExistence type="predicted"/>